<name>A0A199VIP1_ANACO</name>
<organism evidence="7 8">
    <name type="scientific">Ananas comosus</name>
    <name type="common">Pineapple</name>
    <name type="synonym">Ananas ananas</name>
    <dbReference type="NCBI Taxonomy" id="4615"/>
    <lineage>
        <taxon>Eukaryota</taxon>
        <taxon>Viridiplantae</taxon>
        <taxon>Streptophyta</taxon>
        <taxon>Embryophyta</taxon>
        <taxon>Tracheophyta</taxon>
        <taxon>Spermatophyta</taxon>
        <taxon>Magnoliopsida</taxon>
        <taxon>Liliopsida</taxon>
        <taxon>Poales</taxon>
        <taxon>Bromeliaceae</taxon>
        <taxon>Bromelioideae</taxon>
        <taxon>Ananas</taxon>
    </lineage>
</organism>
<dbReference type="GO" id="GO:0030154">
    <property type="term" value="P:cell differentiation"/>
    <property type="evidence" value="ECO:0007669"/>
    <property type="project" value="UniProtKB-KW"/>
</dbReference>
<evidence type="ECO:0000313" key="8">
    <source>
        <dbReference type="Proteomes" id="UP000092600"/>
    </source>
</evidence>
<keyword evidence="5" id="KW-0175">Coiled coil</keyword>
<dbReference type="EMBL" id="LSRQ01001661">
    <property type="protein sequence ID" value="OAY76969.1"/>
    <property type="molecule type" value="Genomic_DNA"/>
</dbReference>
<protein>
    <recommendedName>
        <fullName evidence="4">FRIGIDA-like protein</fullName>
    </recommendedName>
</protein>
<evidence type="ECO:0000256" key="5">
    <source>
        <dbReference type="SAM" id="Coils"/>
    </source>
</evidence>
<accession>A0A199VIP1</accession>
<keyword evidence="4" id="KW-0217">Developmental protein</keyword>
<evidence type="ECO:0000256" key="4">
    <source>
        <dbReference type="RuleBase" id="RU364012"/>
    </source>
</evidence>
<keyword evidence="2 4" id="KW-0221">Differentiation</keyword>
<evidence type="ECO:0000256" key="3">
    <source>
        <dbReference type="ARBA" id="ARBA00023089"/>
    </source>
</evidence>
<comment type="similarity">
    <text evidence="1 4">Belongs to the Frigida family.</text>
</comment>
<evidence type="ECO:0000256" key="2">
    <source>
        <dbReference type="ARBA" id="ARBA00022782"/>
    </source>
</evidence>
<evidence type="ECO:0000256" key="1">
    <source>
        <dbReference type="ARBA" id="ARBA00008956"/>
    </source>
</evidence>
<feature type="non-terminal residue" evidence="7">
    <location>
        <position position="1"/>
    </location>
</feature>
<dbReference type="Proteomes" id="UP000092600">
    <property type="component" value="Unassembled WGS sequence"/>
</dbReference>
<dbReference type="PANTHER" id="PTHR31791:SF4">
    <property type="entry name" value="FRIGIDA-LIKE PROTEIN 3"/>
    <property type="match status" value="1"/>
</dbReference>
<feature type="compositionally biased region" description="Low complexity" evidence="6">
    <location>
        <begin position="511"/>
        <end position="522"/>
    </location>
</feature>
<dbReference type="Pfam" id="PF07899">
    <property type="entry name" value="Frigida"/>
    <property type="match status" value="1"/>
</dbReference>
<keyword evidence="3 4" id="KW-0287">Flowering</keyword>
<dbReference type="STRING" id="4615.A0A199VIP1"/>
<dbReference type="PANTHER" id="PTHR31791">
    <property type="entry name" value="FRIGIDA-LIKE PROTEIN 3-RELATED"/>
    <property type="match status" value="1"/>
</dbReference>
<evidence type="ECO:0000313" key="7">
    <source>
        <dbReference type="EMBL" id="OAY76969.1"/>
    </source>
</evidence>
<proteinExistence type="inferred from homology"/>
<evidence type="ECO:0000256" key="6">
    <source>
        <dbReference type="SAM" id="MobiDB-lite"/>
    </source>
</evidence>
<sequence length="577" mass="64164">SPNKRGSFAPRLSLSLSSRFDDGVASLPLPAASPAPLNPNPSRDLSPIPEFLIMDATQSVATLIDSTTSKIQQLQYAIAQLESHSAVSLNVKWKQLEEHFHGLEKSLKERFNELEDQEKEYANEVTETEEMLENREAVVVAKELASLDRLQIKRDAALSEIFDKYKSNGVVDASSKENPDANSSKTDLVDGKNTENCNTDISPNSVLMSLCEKMDAEGLHKYISDNRKNLASIREEIPLALKGARDPFALVLNSLKDFYSGEILGLDGKKDGSLLGLRRTCLMLMESLGSLFDSSMAALNIKEQAKAIALEWKPKLDTLDIDASSGNSLEAHAFLQLLATFGLSSEFDEEEIFKLIPCVSRRRQIAELCRSLGISHKMQGVIEVLVNTGRQIDAINLAYAFGLTEQFAPVPLLKSYLKEARKTPHAKAGNMSPGAQNETNERELSALKSVLKSIEDHNLADQYPPEPLQKRVAQLEKAKADKRRAVEAAKPQSKRARASGTVHNPRPPNNFPNNFPDKSFYPTTPERYPYPYNRQYVYPIEPHHPTMMSSAPYALSPSHTTYYGNGYPVQYQPAYLH</sequence>
<feature type="coiled-coil region" evidence="5">
    <location>
        <begin position="64"/>
        <end position="134"/>
    </location>
</feature>
<dbReference type="InterPro" id="IPR012474">
    <property type="entry name" value="Frigida"/>
</dbReference>
<dbReference type="GO" id="GO:0009908">
    <property type="term" value="P:flower development"/>
    <property type="evidence" value="ECO:0007669"/>
    <property type="project" value="UniProtKB-KW"/>
</dbReference>
<feature type="region of interest" description="Disordered" evidence="6">
    <location>
        <begin position="172"/>
        <end position="196"/>
    </location>
</feature>
<dbReference type="AlphaFoldDB" id="A0A199VIP1"/>
<reference evidence="7 8" key="1">
    <citation type="journal article" date="2016" name="DNA Res.">
        <title>The draft genome of MD-2 pineapple using hybrid error correction of long reads.</title>
        <authorList>
            <person name="Redwan R.M."/>
            <person name="Saidin A."/>
            <person name="Kumar S.V."/>
        </authorList>
    </citation>
    <scope>NUCLEOTIDE SEQUENCE [LARGE SCALE GENOMIC DNA]</scope>
    <source>
        <strain evidence="8">cv. MD2</strain>
        <tissue evidence="7">Leaf</tissue>
    </source>
</reference>
<feature type="region of interest" description="Disordered" evidence="6">
    <location>
        <begin position="482"/>
        <end position="522"/>
    </location>
</feature>
<comment type="caution">
    <text evidence="7">The sequence shown here is derived from an EMBL/GenBank/DDBJ whole genome shotgun (WGS) entry which is preliminary data.</text>
</comment>
<gene>
    <name evidence="7" type="ORF">ACMD2_20339</name>
</gene>